<accession>A0A9Q3BUU1</accession>
<evidence type="ECO:0000256" key="7">
    <source>
        <dbReference type="ARBA" id="ARBA00022842"/>
    </source>
</evidence>
<keyword evidence="10" id="KW-0695">RNA-directed DNA polymerase</keyword>
<feature type="domain" description="Integrase catalytic" evidence="15">
    <location>
        <begin position="1"/>
        <end position="107"/>
    </location>
</feature>
<keyword evidence="3" id="KW-0540">Nuclease</keyword>
<keyword evidence="8" id="KW-0694">RNA-binding</keyword>
<evidence type="ECO:0000256" key="13">
    <source>
        <dbReference type="ARBA" id="ARBA00048173"/>
    </source>
</evidence>
<dbReference type="InterPro" id="IPR001584">
    <property type="entry name" value="Integrase_cat-core"/>
</dbReference>
<dbReference type="GO" id="GO:0015074">
    <property type="term" value="P:DNA integration"/>
    <property type="evidence" value="ECO:0007669"/>
    <property type="project" value="UniProtKB-KW"/>
</dbReference>
<proteinExistence type="predicted"/>
<keyword evidence="17" id="KW-1185">Reference proteome</keyword>
<dbReference type="GO" id="GO:0003887">
    <property type="term" value="F:DNA-directed DNA polymerase activity"/>
    <property type="evidence" value="ECO:0007669"/>
    <property type="project" value="UniProtKB-KW"/>
</dbReference>
<dbReference type="GO" id="GO:0006310">
    <property type="term" value="P:DNA recombination"/>
    <property type="evidence" value="ECO:0007669"/>
    <property type="project" value="UniProtKB-KW"/>
</dbReference>
<dbReference type="InterPro" id="IPR012337">
    <property type="entry name" value="RNaseH-like_sf"/>
</dbReference>
<organism evidence="16 17">
    <name type="scientific">Austropuccinia psidii MF-1</name>
    <dbReference type="NCBI Taxonomy" id="1389203"/>
    <lineage>
        <taxon>Eukaryota</taxon>
        <taxon>Fungi</taxon>
        <taxon>Dikarya</taxon>
        <taxon>Basidiomycota</taxon>
        <taxon>Pucciniomycotina</taxon>
        <taxon>Pucciniomycetes</taxon>
        <taxon>Pucciniales</taxon>
        <taxon>Sphaerophragmiaceae</taxon>
        <taxon>Austropuccinia</taxon>
    </lineage>
</organism>
<keyword evidence="4" id="KW-0479">Metal-binding</keyword>
<dbReference type="GO" id="GO:0003964">
    <property type="term" value="F:RNA-directed DNA polymerase activity"/>
    <property type="evidence" value="ECO:0007669"/>
    <property type="project" value="UniProtKB-KW"/>
</dbReference>
<gene>
    <name evidence="16" type="ORF">O181_011634</name>
</gene>
<dbReference type="AlphaFoldDB" id="A0A9Q3BUU1"/>
<evidence type="ECO:0000259" key="15">
    <source>
        <dbReference type="PROSITE" id="PS50994"/>
    </source>
</evidence>
<dbReference type="SUPFAM" id="SSF53098">
    <property type="entry name" value="Ribonuclease H-like"/>
    <property type="match status" value="1"/>
</dbReference>
<evidence type="ECO:0000256" key="5">
    <source>
        <dbReference type="ARBA" id="ARBA00022759"/>
    </source>
</evidence>
<evidence type="ECO:0000256" key="9">
    <source>
        <dbReference type="ARBA" id="ARBA00022908"/>
    </source>
</evidence>
<dbReference type="OrthoDB" id="1739418at2759"/>
<reference evidence="16" key="1">
    <citation type="submission" date="2021-03" db="EMBL/GenBank/DDBJ databases">
        <title>Draft genome sequence of rust myrtle Austropuccinia psidii MF-1, a brazilian biotype.</title>
        <authorList>
            <person name="Quecine M.C."/>
            <person name="Pachon D.M.R."/>
            <person name="Bonatelli M.L."/>
            <person name="Correr F.H."/>
            <person name="Franceschini L.M."/>
            <person name="Leite T.F."/>
            <person name="Margarido G.R.A."/>
            <person name="Almeida C.A."/>
            <person name="Ferrarezi J.A."/>
            <person name="Labate C.A."/>
        </authorList>
    </citation>
    <scope>NUCLEOTIDE SEQUENCE</scope>
    <source>
        <strain evidence="16">MF-1</strain>
    </source>
</reference>
<evidence type="ECO:0000313" key="16">
    <source>
        <dbReference type="EMBL" id="MBW0471919.1"/>
    </source>
</evidence>
<keyword evidence="1" id="KW-0815">Transposition</keyword>
<keyword evidence="2" id="KW-0548">Nucleotidyltransferase</keyword>
<comment type="catalytic activity">
    <reaction evidence="14">
        <text>DNA(n) + a 2'-deoxyribonucleoside 5'-triphosphate = DNA(n+1) + diphosphate</text>
        <dbReference type="Rhea" id="RHEA:22508"/>
        <dbReference type="Rhea" id="RHEA-COMP:17339"/>
        <dbReference type="Rhea" id="RHEA-COMP:17340"/>
        <dbReference type="ChEBI" id="CHEBI:33019"/>
        <dbReference type="ChEBI" id="CHEBI:61560"/>
        <dbReference type="ChEBI" id="CHEBI:173112"/>
        <dbReference type="EC" id="2.7.7.7"/>
    </reaction>
</comment>
<dbReference type="PROSITE" id="PS50994">
    <property type="entry name" value="INTEGRASE"/>
    <property type="match status" value="1"/>
</dbReference>
<evidence type="ECO:0000256" key="12">
    <source>
        <dbReference type="ARBA" id="ARBA00023172"/>
    </source>
</evidence>
<evidence type="ECO:0000256" key="8">
    <source>
        <dbReference type="ARBA" id="ARBA00022884"/>
    </source>
</evidence>
<dbReference type="GO" id="GO:0004519">
    <property type="term" value="F:endonuclease activity"/>
    <property type="evidence" value="ECO:0007669"/>
    <property type="project" value="UniProtKB-KW"/>
</dbReference>
<dbReference type="Proteomes" id="UP000765509">
    <property type="component" value="Unassembled WGS sequence"/>
</dbReference>
<dbReference type="InterPro" id="IPR039537">
    <property type="entry name" value="Retrotran_Ty1/copia-like"/>
</dbReference>
<dbReference type="Gene3D" id="3.30.420.10">
    <property type="entry name" value="Ribonuclease H-like superfamily/Ribonuclease H"/>
    <property type="match status" value="1"/>
</dbReference>
<keyword evidence="5" id="KW-0255">Endonuclease</keyword>
<dbReference type="GO" id="GO:0046872">
    <property type="term" value="F:metal ion binding"/>
    <property type="evidence" value="ECO:0007669"/>
    <property type="project" value="UniProtKB-KW"/>
</dbReference>
<evidence type="ECO:0000256" key="14">
    <source>
        <dbReference type="ARBA" id="ARBA00049244"/>
    </source>
</evidence>
<dbReference type="GO" id="GO:0005634">
    <property type="term" value="C:nucleus"/>
    <property type="evidence" value="ECO:0007669"/>
    <property type="project" value="UniProtKB-ARBA"/>
</dbReference>
<dbReference type="InterPro" id="IPR036397">
    <property type="entry name" value="RNaseH_sf"/>
</dbReference>
<keyword evidence="9" id="KW-0229">DNA integration</keyword>
<evidence type="ECO:0000256" key="6">
    <source>
        <dbReference type="ARBA" id="ARBA00022801"/>
    </source>
</evidence>
<dbReference type="PANTHER" id="PTHR42648:SF11">
    <property type="entry name" value="TRANSPOSON TY4-P GAG-POL POLYPROTEIN"/>
    <property type="match status" value="1"/>
</dbReference>
<name>A0A9Q3BUU1_9BASI</name>
<keyword evidence="7" id="KW-0460">Magnesium</keyword>
<evidence type="ECO:0000256" key="3">
    <source>
        <dbReference type="ARBA" id="ARBA00022722"/>
    </source>
</evidence>
<evidence type="ECO:0000256" key="1">
    <source>
        <dbReference type="ARBA" id="ARBA00022578"/>
    </source>
</evidence>
<evidence type="ECO:0000256" key="10">
    <source>
        <dbReference type="ARBA" id="ARBA00022918"/>
    </source>
</evidence>
<dbReference type="EMBL" id="AVOT02002907">
    <property type="protein sequence ID" value="MBW0471919.1"/>
    <property type="molecule type" value="Genomic_DNA"/>
</dbReference>
<evidence type="ECO:0000256" key="4">
    <source>
        <dbReference type="ARBA" id="ARBA00022723"/>
    </source>
</evidence>
<dbReference type="PANTHER" id="PTHR42648">
    <property type="entry name" value="TRANSPOSASE, PUTATIVE-RELATED"/>
    <property type="match status" value="1"/>
</dbReference>
<evidence type="ECO:0000256" key="11">
    <source>
        <dbReference type="ARBA" id="ARBA00022932"/>
    </source>
</evidence>
<keyword evidence="6" id="KW-0378">Hydrolase</keyword>
<sequence>MENLHDQTLKKLVSDRGGEFLNHQFQRISKECGFKHLMSPAKTPQHNGFAERANQTILEKTCCLLNGSNLPNSYWAEAVNTEALLSSLVPTPSRLNRSPYNLWKVSPPQIKKLCVFQCRAIIAIPKKNREWKLDPCIAE</sequence>
<evidence type="ECO:0000313" key="17">
    <source>
        <dbReference type="Proteomes" id="UP000765509"/>
    </source>
</evidence>
<comment type="catalytic activity">
    <reaction evidence="13">
        <text>DNA(n) + a 2'-deoxyribonucleoside 5'-triphosphate = DNA(n+1) + diphosphate</text>
        <dbReference type="Rhea" id="RHEA:22508"/>
        <dbReference type="Rhea" id="RHEA-COMP:17339"/>
        <dbReference type="Rhea" id="RHEA-COMP:17340"/>
        <dbReference type="ChEBI" id="CHEBI:33019"/>
        <dbReference type="ChEBI" id="CHEBI:61560"/>
        <dbReference type="ChEBI" id="CHEBI:173112"/>
        <dbReference type="EC" id="2.7.7.49"/>
    </reaction>
</comment>
<keyword evidence="12" id="KW-0233">DNA recombination</keyword>
<keyword evidence="11" id="KW-0808">Transferase</keyword>
<keyword evidence="11" id="KW-0239">DNA-directed DNA polymerase</keyword>
<dbReference type="GO" id="GO:0032196">
    <property type="term" value="P:transposition"/>
    <property type="evidence" value="ECO:0007669"/>
    <property type="project" value="UniProtKB-KW"/>
</dbReference>
<dbReference type="GO" id="GO:0003723">
    <property type="term" value="F:RNA binding"/>
    <property type="evidence" value="ECO:0007669"/>
    <property type="project" value="UniProtKB-KW"/>
</dbReference>
<comment type="caution">
    <text evidence="16">The sequence shown here is derived from an EMBL/GenBank/DDBJ whole genome shotgun (WGS) entry which is preliminary data.</text>
</comment>
<dbReference type="GO" id="GO:0016787">
    <property type="term" value="F:hydrolase activity"/>
    <property type="evidence" value="ECO:0007669"/>
    <property type="project" value="UniProtKB-KW"/>
</dbReference>
<protein>
    <recommendedName>
        <fullName evidence="15">Integrase catalytic domain-containing protein</fullName>
    </recommendedName>
</protein>
<evidence type="ECO:0000256" key="2">
    <source>
        <dbReference type="ARBA" id="ARBA00022695"/>
    </source>
</evidence>